<dbReference type="RefSeq" id="WP_023355083.1">
    <property type="nucleotide sequence ID" value="NZ_KI535368.1"/>
</dbReference>
<feature type="signal peptide" evidence="1">
    <location>
        <begin position="1"/>
        <end position="26"/>
    </location>
</feature>
<reference evidence="2 3" key="1">
    <citation type="submission" date="2013-06" db="EMBL/GenBank/DDBJ databases">
        <authorList>
            <person name="Weinstock G."/>
            <person name="Sodergren E."/>
            <person name="Clifton S."/>
            <person name="Fulton L."/>
            <person name="Fulton B."/>
            <person name="Courtney L."/>
            <person name="Fronick C."/>
            <person name="Harrison M."/>
            <person name="Strong C."/>
            <person name="Farmer C."/>
            <person name="Delahaunty K."/>
            <person name="Markovic C."/>
            <person name="Hall O."/>
            <person name="Minx P."/>
            <person name="Tomlinson C."/>
            <person name="Mitreva M."/>
            <person name="Nelson J."/>
            <person name="Hou S."/>
            <person name="Wollam A."/>
            <person name="Pepin K.H."/>
            <person name="Johnson M."/>
            <person name="Bhonagiri V."/>
            <person name="Nash W.E."/>
            <person name="Warren W."/>
            <person name="Chinwalla A."/>
            <person name="Mardis E.R."/>
            <person name="Wilson R.K."/>
        </authorList>
    </citation>
    <scope>NUCLEOTIDE SEQUENCE [LARGE SCALE GENOMIC DNA]</scope>
    <source>
        <strain evidence="2 3">ATCC 51271</strain>
    </source>
</reference>
<comment type="caution">
    <text evidence="2">The sequence shown here is derived from an EMBL/GenBank/DDBJ whole genome shotgun (WGS) entry which is preliminary data.</text>
</comment>
<dbReference type="HOGENOM" id="CLU_1259554_0_0_9"/>
<dbReference type="EMBL" id="ACIL03000014">
    <property type="protein sequence ID" value="ESL02626.1"/>
    <property type="molecule type" value="Genomic_DNA"/>
</dbReference>
<sequence>MRKLCSKILVFTLVAGSLLPVMQPKAAESRVQNDKAFAPTVCHSHKYLASKKSQSGLKLNKLFIEDLSLNYGEIRDKCDEELTPEHVGHGEYCTEIPYSYNVRYYFDTYDPDLNYELKDTSPCIRVEGALNEILSGFKAGSTKRMSVKSFIKLLKKNNYNVKYKYRKGELNSYYVAEEFEEVTFKTKKSSKVTYCLHIGVSSKDKSVSPYSITWLFVKK</sequence>
<organism evidence="2 3">
    <name type="scientific">Catonella morbi ATCC 51271</name>
    <dbReference type="NCBI Taxonomy" id="592026"/>
    <lineage>
        <taxon>Bacteria</taxon>
        <taxon>Bacillati</taxon>
        <taxon>Bacillota</taxon>
        <taxon>Clostridia</taxon>
        <taxon>Lachnospirales</taxon>
        <taxon>Lachnospiraceae</taxon>
        <taxon>Catonella</taxon>
    </lineage>
</organism>
<dbReference type="Proteomes" id="UP000018227">
    <property type="component" value="Unassembled WGS sequence"/>
</dbReference>
<proteinExistence type="predicted"/>
<protein>
    <submittedName>
        <fullName evidence="2">Uncharacterized protein</fullName>
    </submittedName>
</protein>
<keyword evidence="1" id="KW-0732">Signal</keyword>
<dbReference type="AlphaFoldDB" id="V2Y4N4"/>
<accession>V2Y4N4</accession>
<name>V2Y4N4_9FIRM</name>
<keyword evidence="3" id="KW-1185">Reference proteome</keyword>
<evidence type="ECO:0000313" key="3">
    <source>
        <dbReference type="Proteomes" id="UP000018227"/>
    </source>
</evidence>
<feature type="chain" id="PRO_5039492242" evidence="1">
    <location>
        <begin position="27"/>
        <end position="219"/>
    </location>
</feature>
<evidence type="ECO:0000256" key="1">
    <source>
        <dbReference type="SAM" id="SignalP"/>
    </source>
</evidence>
<gene>
    <name evidence="2" type="ORF">GCWU0000282_002218</name>
</gene>
<evidence type="ECO:0000313" key="2">
    <source>
        <dbReference type="EMBL" id="ESL02626.1"/>
    </source>
</evidence>